<dbReference type="OrthoDB" id="153872at2759"/>
<protein>
    <submittedName>
        <fullName evidence="7">Zinc finger protein CONSTANS-LIKE 6</fullName>
    </submittedName>
</protein>
<dbReference type="GO" id="GO:0006355">
    <property type="term" value="P:regulation of DNA-templated transcription"/>
    <property type="evidence" value="ECO:0007669"/>
    <property type="project" value="TreeGrafter"/>
</dbReference>
<feature type="domain" description="CCT" evidence="5">
    <location>
        <begin position="281"/>
        <end position="323"/>
    </location>
</feature>
<dbReference type="RefSeq" id="XP_022133666.1">
    <property type="nucleotide sequence ID" value="XM_022277974.1"/>
</dbReference>
<dbReference type="KEGG" id="mcha:111006195"/>
<gene>
    <name evidence="7" type="primary">LOC111006195</name>
</gene>
<dbReference type="AlphaFoldDB" id="A0A6J1BVT1"/>
<proteinExistence type="predicted"/>
<dbReference type="GO" id="GO:0005634">
    <property type="term" value="C:nucleus"/>
    <property type="evidence" value="ECO:0007669"/>
    <property type="project" value="UniProtKB-SubCell"/>
</dbReference>
<evidence type="ECO:0000256" key="4">
    <source>
        <dbReference type="SAM" id="MobiDB-lite"/>
    </source>
</evidence>
<dbReference type="InterPro" id="IPR010402">
    <property type="entry name" value="CCT_domain"/>
</dbReference>
<sequence>MCIRNRAQDLGSASNTNNSVIKHPIRKIRTKTRRPKFLSLLLELTPPRNSTPMSPRPKPPALQEQQQQQLTLFPLHPENMVEDRDSMHDENVALMFNSDVVSSCCSLQSLSFLPSYQNDMSSTEEESRNLVGGREAEGGSWLVRAAMRSREREAAEEEKWVCYSEVVEKKEEEVTSTAADEWVEKKYINKKKNKMEIIGKQKQPRLKLDYEGILNAWSDKAPLYINGESPQTVPNLHDDQIFSSDSLPNRCCGMGSEGNSNNNNNNVWKVPEMEGWKMGQREASVLRYKEKRQSRLFSKRIRYQVRKLNAEKRPRMKGRFVKRS</sequence>
<dbReference type="PANTHER" id="PTHR31874:SF25">
    <property type="entry name" value="CCT MOTIF FAMILY PROTEIN"/>
    <property type="match status" value="1"/>
</dbReference>
<keyword evidence="2 3" id="KW-0539">Nucleus</keyword>
<dbReference type="InterPro" id="IPR052453">
    <property type="entry name" value="CONSTANS-like_ZF"/>
</dbReference>
<comment type="subcellular location">
    <subcellularLocation>
        <location evidence="1 3">Nucleus</location>
    </subcellularLocation>
</comment>
<evidence type="ECO:0000256" key="2">
    <source>
        <dbReference type="ARBA" id="ARBA00023242"/>
    </source>
</evidence>
<dbReference type="PANTHER" id="PTHR31874">
    <property type="entry name" value="CCT MOTIF FAMILY PROTEIN, EXPRESSED"/>
    <property type="match status" value="1"/>
</dbReference>
<dbReference type="GeneID" id="111006195"/>
<evidence type="ECO:0000256" key="3">
    <source>
        <dbReference type="PROSITE-ProRule" id="PRU00357"/>
    </source>
</evidence>
<evidence type="ECO:0000259" key="5">
    <source>
        <dbReference type="PROSITE" id="PS51017"/>
    </source>
</evidence>
<dbReference type="Pfam" id="PF06203">
    <property type="entry name" value="CCT"/>
    <property type="match status" value="1"/>
</dbReference>
<organism evidence="6 7">
    <name type="scientific">Momordica charantia</name>
    <name type="common">Bitter gourd</name>
    <name type="synonym">Balsam pear</name>
    <dbReference type="NCBI Taxonomy" id="3673"/>
    <lineage>
        <taxon>Eukaryota</taxon>
        <taxon>Viridiplantae</taxon>
        <taxon>Streptophyta</taxon>
        <taxon>Embryophyta</taxon>
        <taxon>Tracheophyta</taxon>
        <taxon>Spermatophyta</taxon>
        <taxon>Magnoliopsida</taxon>
        <taxon>eudicotyledons</taxon>
        <taxon>Gunneridae</taxon>
        <taxon>Pentapetalae</taxon>
        <taxon>rosids</taxon>
        <taxon>fabids</taxon>
        <taxon>Cucurbitales</taxon>
        <taxon>Cucurbitaceae</taxon>
        <taxon>Momordiceae</taxon>
        <taxon>Momordica</taxon>
    </lineage>
</organism>
<reference evidence="7" key="1">
    <citation type="submission" date="2025-08" db="UniProtKB">
        <authorList>
            <consortium name="RefSeq"/>
        </authorList>
    </citation>
    <scope>IDENTIFICATION</scope>
    <source>
        <strain evidence="7">OHB3-1</strain>
    </source>
</reference>
<name>A0A6J1BVT1_MOMCH</name>
<feature type="region of interest" description="Disordered" evidence="4">
    <location>
        <begin position="45"/>
        <end position="66"/>
    </location>
</feature>
<evidence type="ECO:0000313" key="6">
    <source>
        <dbReference type="Proteomes" id="UP000504603"/>
    </source>
</evidence>
<evidence type="ECO:0000313" key="7">
    <source>
        <dbReference type="RefSeq" id="XP_022133666.1"/>
    </source>
</evidence>
<dbReference type="PROSITE" id="PS51017">
    <property type="entry name" value="CCT"/>
    <property type="match status" value="1"/>
</dbReference>
<accession>A0A6J1BVT1</accession>
<keyword evidence="6" id="KW-1185">Reference proteome</keyword>
<dbReference type="Proteomes" id="UP000504603">
    <property type="component" value="Unplaced"/>
</dbReference>
<evidence type="ECO:0000256" key="1">
    <source>
        <dbReference type="ARBA" id="ARBA00004123"/>
    </source>
</evidence>